<dbReference type="Proteomes" id="UP000290921">
    <property type="component" value="Unassembled WGS sequence"/>
</dbReference>
<sequence>MNVKFNITMDMYKILLKEIKYNSGISFKDRMFIELIGWGILILYYVPLLIFIGIIIKIGLLGINDASVFPGILGGALFIIGFWMDNTFMGTFHRKKTTIIKLENIGYIGQHEVIINEQGIKDSTDKTSIFIPWNYINSLAKSKSFILIQTNNGKIIPVPKRALEDNNDEKLKYIKSFIKENNKFYFGELLIGELMNERLLKL</sequence>
<name>A0A4Q0V9P6_CLOTA</name>
<geneLocation type="plasmid" evidence="3 6">
    <name>pKHSU-234311-028-1</name>
</geneLocation>
<protein>
    <recommendedName>
        <fullName evidence="2">YcxB-like C-terminal domain-containing protein</fullName>
    </recommendedName>
</protein>
<evidence type="ECO:0000313" key="4">
    <source>
        <dbReference type="EMBL" id="RXI44277.1"/>
    </source>
</evidence>
<evidence type="ECO:0000313" key="6">
    <source>
        <dbReference type="Proteomes" id="UP001321763"/>
    </source>
</evidence>
<gene>
    <name evidence="4" type="ORF">DP130_13435</name>
    <name evidence="3" type="ORF">K234311028_p10220</name>
</gene>
<dbReference type="EMBL" id="AP026819">
    <property type="protein sequence ID" value="BDR82463.1"/>
    <property type="molecule type" value="Genomic_DNA"/>
</dbReference>
<reference evidence="4 5" key="1">
    <citation type="submission" date="2018-06" db="EMBL/GenBank/DDBJ databases">
        <title>Genome conservation of Clostridium tetani.</title>
        <authorList>
            <person name="Bruggemann H."/>
            <person name="Popoff M.R."/>
        </authorList>
    </citation>
    <scope>NUCLEOTIDE SEQUENCE [LARGE SCALE GENOMIC DNA]</scope>
    <source>
        <strain evidence="4 5">2017.061</strain>
    </source>
</reference>
<dbReference type="Proteomes" id="UP001321763">
    <property type="component" value="Plasmid pKHSU-234311-028-1"/>
</dbReference>
<dbReference type="EMBL" id="QMAP01000019">
    <property type="protein sequence ID" value="RXI44277.1"/>
    <property type="molecule type" value="Genomic_DNA"/>
</dbReference>
<keyword evidence="3" id="KW-0614">Plasmid</keyword>
<evidence type="ECO:0000256" key="1">
    <source>
        <dbReference type="SAM" id="Phobius"/>
    </source>
</evidence>
<keyword evidence="1" id="KW-0472">Membrane</keyword>
<feature type="transmembrane region" description="Helical" evidence="1">
    <location>
        <begin position="66"/>
        <end position="84"/>
    </location>
</feature>
<reference evidence="3 6" key="2">
    <citation type="submission" date="2022-09" db="EMBL/GenBank/DDBJ databases">
        <title>complete genome sequences of Clostridium tetani str. KHSU-234311-028 isolated from soil.</title>
        <authorList>
            <person name="Sekizuka T."/>
            <person name="Shitada C."/>
            <person name="Takahashi M."/>
            <person name="Kuroda M."/>
        </authorList>
    </citation>
    <scope>NUCLEOTIDE SEQUENCE [LARGE SCALE GENOMIC DNA]</scope>
    <source>
        <strain evidence="3 6">KHSU-234311-028</strain>
        <plasmid evidence="3 6">pKHSU-234311-028-1</plasmid>
    </source>
</reference>
<keyword evidence="1" id="KW-1133">Transmembrane helix</keyword>
<dbReference type="RefSeq" id="WP_129031011.1">
    <property type="nucleotide sequence ID" value="NZ_AP026819.1"/>
</dbReference>
<evidence type="ECO:0000313" key="5">
    <source>
        <dbReference type="Proteomes" id="UP000290921"/>
    </source>
</evidence>
<keyword evidence="1" id="KW-0812">Transmembrane</keyword>
<accession>A0A4Q0V9P6</accession>
<evidence type="ECO:0000259" key="2">
    <source>
        <dbReference type="Pfam" id="PF14317"/>
    </source>
</evidence>
<evidence type="ECO:0000313" key="3">
    <source>
        <dbReference type="EMBL" id="BDR82463.1"/>
    </source>
</evidence>
<dbReference type="InterPro" id="IPR025588">
    <property type="entry name" value="YcxB-like_C"/>
</dbReference>
<organism evidence="4 5">
    <name type="scientific">Clostridium tetani</name>
    <dbReference type="NCBI Taxonomy" id="1513"/>
    <lineage>
        <taxon>Bacteria</taxon>
        <taxon>Bacillati</taxon>
        <taxon>Bacillota</taxon>
        <taxon>Clostridia</taxon>
        <taxon>Eubacteriales</taxon>
        <taxon>Clostridiaceae</taxon>
        <taxon>Clostridium</taxon>
    </lineage>
</organism>
<feature type="domain" description="YcxB-like C-terminal" evidence="2">
    <location>
        <begin position="115"/>
        <end position="168"/>
    </location>
</feature>
<dbReference type="AlphaFoldDB" id="A0A4Q0V9P6"/>
<dbReference type="Pfam" id="PF14317">
    <property type="entry name" value="YcxB"/>
    <property type="match status" value="1"/>
</dbReference>
<feature type="transmembrane region" description="Helical" evidence="1">
    <location>
        <begin position="35"/>
        <end position="60"/>
    </location>
</feature>
<proteinExistence type="predicted"/>